<evidence type="ECO:0000256" key="1">
    <source>
        <dbReference type="SAM" id="SignalP"/>
    </source>
</evidence>
<dbReference type="PANTHER" id="PTHR35605:SF1">
    <property type="entry name" value="ECP2 EFFECTOR PROTEIN DOMAIN-CONTAINING PROTEIN-RELATED"/>
    <property type="match status" value="1"/>
</dbReference>
<evidence type="ECO:0000313" key="3">
    <source>
        <dbReference type="Proteomes" id="UP000256690"/>
    </source>
</evidence>
<dbReference type="GeneID" id="38120341"/>
<feature type="signal peptide" evidence="1">
    <location>
        <begin position="1"/>
        <end position="19"/>
    </location>
</feature>
<dbReference type="Proteomes" id="UP000256690">
    <property type="component" value="Unassembled WGS sequence"/>
</dbReference>
<proteinExistence type="predicted"/>
<organism evidence="2 3">
    <name type="scientific">Aspergillus mulundensis</name>
    <dbReference type="NCBI Taxonomy" id="1810919"/>
    <lineage>
        <taxon>Eukaryota</taxon>
        <taxon>Fungi</taxon>
        <taxon>Dikarya</taxon>
        <taxon>Ascomycota</taxon>
        <taxon>Pezizomycotina</taxon>
        <taxon>Eurotiomycetes</taxon>
        <taxon>Eurotiomycetidae</taxon>
        <taxon>Eurotiales</taxon>
        <taxon>Aspergillaceae</taxon>
        <taxon>Aspergillus</taxon>
        <taxon>Aspergillus subgen. Nidulantes</taxon>
    </lineage>
</organism>
<dbReference type="PANTHER" id="PTHR35605">
    <property type="entry name" value="ECP2 EFFECTOR PROTEIN DOMAIN-CONTAINING PROTEIN-RELATED"/>
    <property type="match status" value="1"/>
</dbReference>
<reference evidence="2 3" key="1">
    <citation type="journal article" date="2018" name="IMA Fungus">
        <title>IMA Genome-F 9: Draft genome sequence of Annulohypoxylon stygium, Aspergillus mulundensis, Berkeleyomyces basicola (syn. Thielaviopsis basicola), Ceratocystis smalleyi, two Cercospora beticola strains, Coleophoma cylindrospora, Fusarium fracticaudum, Phialophora cf. hyalina, and Morchella septimelata.</title>
        <authorList>
            <person name="Wingfield B.D."/>
            <person name="Bills G.F."/>
            <person name="Dong Y."/>
            <person name="Huang W."/>
            <person name="Nel W.J."/>
            <person name="Swalarsk-Parry B.S."/>
            <person name="Vaghefi N."/>
            <person name="Wilken P.M."/>
            <person name="An Z."/>
            <person name="de Beer Z.W."/>
            <person name="De Vos L."/>
            <person name="Chen L."/>
            <person name="Duong T.A."/>
            <person name="Gao Y."/>
            <person name="Hammerbacher A."/>
            <person name="Kikkert J.R."/>
            <person name="Li Y."/>
            <person name="Li H."/>
            <person name="Li K."/>
            <person name="Li Q."/>
            <person name="Liu X."/>
            <person name="Ma X."/>
            <person name="Naidoo K."/>
            <person name="Pethybridge S.J."/>
            <person name="Sun J."/>
            <person name="Steenkamp E.T."/>
            <person name="van der Nest M.A."/>
            <person name="van Wyk S."/>
            <person name="Wingfield M.J."/>
            <person name="Xiong C."/>
            <person name="Yue Q."/>
            <person name="Zhang X."/>
        </authorList>
    </citation>
    <scope>NUCLEOTIDE SEQUENCE [LARGE SCALE GENOMIC DNA]</scope>
    <source>
        <strain evidence="2 3">DSM 5745</strain>
    </source>
</reference>
<dbReference type="RefSeq" id="XP_026599719.1">
    <property type="nucleotide sequence ID" value="XM_026751987.1"/>
</dbReference>
<keyword evidence="3" id="KW-1185">Reference proteome</keyword>
<feature type="chain" id="PRO_5017595363" evidence="1">
    <location>
        <begin position="20"/>
        <end position="201"/>
    </location>
</feature>
<dbReference type="STRING" id="1810919.A0A3D8QSD9"/>
<sequence length="201" mass="22602">MQLLHITALLATLVLGAFGYPADLDALAPGYNNDKTSFDVIPYPGAEKITLHGTFQEVYAQVLEINPNYESDWDNDSRNRSEAVLEHRAEKPPLLSCEDAWAMADADQIRIGIKYIRNEWTLPPGLAAKTCHTVSCSHNSAIRWCNDRNTLRVLPSWNNIADAATVIVKWCTNKRANGYTGTKGRLGHWDEWRVFVDRGKC</sequence>
<accession>A0A3D8QSD9</accession>
<name>A0A3D8QSD9_9EURO</name>
<protein>
    <submittedName>
        <fullName evidence="2">Uncharacterized protein</fullName>
    </submittedName>
</protein>
<dbReference type="EMBL" id="PVWQ01000014">
    <property type="protein sequence ID" value="RDW64560.1"/>
    <property type="molecule type" value="Genomic_DNA"/>
</dbReference>
<gene>
    <name evidence="2" type="ORF">DSM5745_09971</name>
</gene>
<keyword evidence="1" id="KW-0732">Signal</keyword>
<dbReference type="OrthoDB" id="3552888at2759"/>
<dbReference type="AlphaFoldDB" id="A0A3D8QSD9"/>
<comment type="caution">
    <text evidence="2">The sequence shown here is derived from an EMBL/GenBank/DDBJ whole genome shotgun (WGS) entry which is preliminary data.</text>
</comment>
<evidence type="ECO:0000313" key="2">
    <source>
        <dbReference type="EMBL" id="RDW64560.1"/>
    </source>
</evidence>